<keyword evidence="4" id="KW-0378">Hydrolase</keyword>
<keyword evidence="3" id="KW-0479">Metal-binding</keyword>
<feature type="coiled-coil region" evidence="7">
    <location>
        <begin position="148"/>
        <end position="248"/>
    </location>
</feature>
<dbReference type="EMBL" id="CP042345">
    <property type="protein sequence ID" value="QEA15796.1"/>
    <property type="molecule type" value="Genomic_DNA"/>
</dbReference>
<evidence type="ECO:0000256" key="5">
    <source>
        <dbReference type="ARBA" id="ARBA00022833"/>
    </source>
</evidence>
<dbReference type="Pfam" id="PF01551">
    <property type="entry name" value="Peptidase_M23"/>
    <property type="match status" value="1"/>
</dbReference>
<dbReference type="InterPro" id="IPR050570">
    <property type="entry name" value="Cell_wall_metabolism_enzyme"/>
</dbReference>
<keyword evidence="8" id="KW-0732">Signal</keyword>
<feature type="domain" description="M23ase beta-sheet core" evidence="9">
    <location>
        <begin position="309"/>
        <end position="398"/>
    </location>
</feature>
<evidence type="ECO:0000313" key="10">
    <source>
        <dbReference type="EMBL" id="QEA15796.1"/>
    </source>
</evidence>
<evidence type="ECO:0000256" key="7">
    <source>
        <dbReference type="SAM" id="Coils"/>
    </source>
</evidence>
<dbReference type="Gene3D" id="2.70.70.10">
    <property type="entry name" value="Glucose Permease (Domain IIA)"/>
    <property type="match status" value="1"/>
</dbReference>
<dbReference type="SUPFAM" id="SSF51261">
    <property type="entry name" value="Duplicated hybrid motif"/>
    <property type="match status" value="1"/>
</dbReference>
<evidence type="ECO:0000259" key="9">
    <source>
        <dbReference type="Pfam" id="PF01551"/>
    </source>
</evidence>
<reference evidence="10 11" key="1">
    <citation type="journal article" date="2013" name="J. Microbiol. Biotechnol.">
        <title>Novosphingobium ginsenosidimutans sp. nov., with the ability to convert ginsenoside.</title>
        <authorList>
            <person name="Kim J.K."/>
            <person name="He D."/>
            <person name="Liu Q.M."/>
            <person name="Park H.Y."/>
            <person name="Jung M.S."/>
            <person name="Yoon M.H."/>
            <person name="Kim S.C."/>
            <person name="Im W.T."/>
        </authorList>
    </citation>
    <scope>NUCLEOTIDE SEQUENCE [LARGE SCALE GENOMIC DNA]</scope>
    <source>
        <strain evidence="10 11">FW-6</strain>
    </source>
</reference>
<evidence type="ECO:0000256" key="4">
    <source>
        <dbReference type="ARBA" id="ARBA00022801"/>
    </source>
</evidence>
<name>A0A5B8S2P4_9SPHN</name>
<dbReference type="PANTHER" id="PTHR21666:SF288">
    <property type="entry name" value="CELL DIVISION PROTEIN YTFB"/>
    <property type="match status" value="1"/>
</dbReference>
<evidence type="ECO:0000256" key="6">
    <source>
        <dbReference type="ARBA" id="ARBA00023049"/>
    </source>
</evidence>
<accession>A0A5B8S2P4</accession>
<evidence type="ECO:0000256" key="2">
    <source>
        <dbReference type="ARBA" id="ARBA00022670"/>
    </source>
</evidence>
<sequence length="404" mass="41982">MSPASFLRLTPLLALAALGSAAAQVPLAPTDPNQLRRAIANAQSAGAAAGRRAAELEAQATTANAAVEKTAREAAGLAARIQQAEAGIAVNEARAALIERERVLLRARLAERQQPLVQLTAALQRLARRPAAFALLRPGSVQDTVYLRAALEAMLPEVERRTADLRAELDRSRALQAQARANAAGLRQAQRDLAARRQALAALESRQRLEARAAGGLAAREAERALALAEQARDLNGLVGQLDEASRRRAALAALPGPILRPAVPGAAVVAAEVLATASASARIPGFVLPLAGQVVSGFGTERPGQPRSRGVTLLARPAAQIVAPAAGRVVFAGAYRGYGQIVIIEHPGGWTSLVTGLSTLDVEVGDRLVGGSPLGITGPGQPLVTLELRKDGQPVNPLDQLGR</sequence>
<dbReference type="CDD" id="cd12797">
    <property type="entry name" value="M23_peptidase"/>
    <property type="match status" value="1"/>
</dbReference>
<organism evidence="10 11">
    <name type="scientific">Novosphingobium ginsenosidimutans</name>
    <dbReference type="NCBI Taxonomy" id="1176536"/>
    <lineage>
        <taxon>Bacteria</taxon>
        <taxon>Pseudomonadati</taxon>
        <taxon>Pseudomonadota</taxon>
        <taxon>Alphaproteobacteria</taxon>
        <taxon>Sphingomonadales</taxon>
        <taxon>Sphingomonadaceae</taxon>
        <taxon>Novosphingobium</taxon>
    </lineage>
</organism>
<dbReference type="Proteomes" id="UP000321172">
    <property type="component" value="Chromosome"/>
</dbReference>
<dbReference type="GO" id="GO:0004222">
    <property type="term" value="F:metalloendopeptidase activity"/>
    <property type="evidence" value="ECO:0007669"/>
    <property type="project" value="TreeGrafter"/>
</dbReference>
<keyword evidence="11" id="KW-1185">Reference proteome</keyword>
<dbReference type="GO" id="GO:0006508">
    <property type="term" value="P:proteolysis"/>
    <property type="evidence" value="ECO:0007669"/>
    <property type="project" value="UniProtKB-KW"/>
</dbReference>
<feature type="signal peptide" evidence="8">
    <location>
        <begin position="1"/>
        <end position="16"/>
    </location>
</feature>
<dbReference type="GO" id="GO:0046872">
    <property type="term" value="F:metal ion binding"/>
    <property type="evidence" value="ECO:0007669"/>
    <property type="project" value="UniProtKB-KW"/>
</dbReference>
<protein>
    <submittedName>
        <fullName evidence="10">Peptidoglycan DD-metalloendopeptidase family protein</fullName>
    </submittedName>
</protein>
<comment type="cofactor">
    <cofactor evidence="1">
        <name>Zn(2+)</name>
        <dbReference type="ChEBI" id="CHEBI:29105"/>
    </cofactor>
</comment>
<dbReference type="InterPro" id="IPR011055">
    <property type="entry name" value="Dup_hybrid_motif"/>
</dbReference>
<feature type="chain" id="PRO_5022907073" evidence="8">
    <location>
        <begin position="17"/>
        <end position="404"/>
    </location>
</feature>
<keyword evidence="6" id="KW-0482">Metalloprotease</keyword>
<evidence type="ECO:0000256" key="1">
    <source>
        <dbReference type="ARBA" id="ARBA00001947"/>
    </source>
</evidence>
<keyword evidence="5" id="KW-0862">Zinc</keyword>
<dbReference type="KEGG" id="ngf:FRF71_06380"/>
<dbReference type="AlphaFoldDB" id="A0A5B8S2P4"/>
<dbReference type="OrthoDB" id="9809144at2"/>
<keyword evidence="7" id="KW-0175">Coiled coil</keyword>
<evidence type="ECO:0000313" key="11">
    <source>
        <dbReference type="Proteomes" id="UP000321172"/>
    </source>
</evidence>
<keyword evidence="2" id="KW-0645">Protease</keyword>
<gene>
    <name evidence="10" type="ORF">FRF71_06380</name>
</gene>
<evidence type="ECO:0000256" key="8">
    <source>
        <dbReference type="SAM" id="SignalP"/>
    </source>
</evidence>
<proteinExistence type="predicted"/>
<dbReference type="InterPro" id="IPR016047">
    <property type="entry name" value="M23ase_b-sheet_dom"/>
</dbReference>
<evidence type="ECO:0000256" key="3">
    <source>
        <dbReference type="ARBA" id="ARBA00022723"/>
    </source>
</evidence>
<dbReference type="PANTHER" id="PTHR21666">
    <property type="entry name" value="PEPTIDASE-RELATED"/>
    <property type="match status" value="1"/>
</dbReference>
<dbReference type="RefSeq" id="WP_147089774.1">
    <property type="nucleotide sequence ID" value="NZ_BAABJD010000001.1"/>
</dbReference>